<dbReference type="GO" id="GO:0016301">
    <property type="term" value="F:kinase activity"/>
    <property type="evidence" value="ECO:0007669"/>
    <property type="project" value="InterPro"/>
</dbReference>
<dbReference type="InterPro" id="IPR053737">
    <property type="entry name" value="Type_II_TA_Toxin"/>
</dbReference>
<name>A0A4R7UDL7_9BACT</name>
<organism evidence="1 2">
    <name type="scientific">Mycoplasmopsis mustelae</name>
    <dbReference type="NCBI Taxonomy" id="171289"/>
    <lineage>
        <taxon>Bacteria</taxon>
        <taxon>Bacillati</taxon>
        <taxon>Mycoplasmatota</taxon>
        <taxon>Mycoplasmoidales</taxon>
        <taxon>Metamycoplasmataceae</taxon>
        <taxon>Mycoplasmopsis</taxon>
    </lineage>
</organism>
<dbReference type="AlphaFoldDB" id="A0A4R7UDL7"/>
<sequence>MKKINLILTKIELEKINNFIDTYKKEGIYKQNNKYFFSQNQSNEECRISYYVLDLNTDEDFYLLAEFLNIVSNMTLLTVRKNWTKEVDDFKYINPADTHGIYLLRHCQYGITDIFDFFSKLFIALLKCHILVNGNKRFAYFFLITLLRICGFEFRSKKSKLQSDAQVYCFVYKLQNREYQDIITDYKNLNGNNSVDLNVKYIKYCSDDIVSKYSNLSIKQRQDATKQEIKEWIQNNVVFSFDKIWNDDLSSKSLNNKGKLSDEDFYQLTNDFNNYPTEVWLKDNNIWEETDQVLQILAKI</sequence>
<evidence type="ECO:0000313" key="2">
    <source>
        <dbReference type="Proteomes" id="UP000295757"/>
    </source>
</evidence>
<comment type="caution">
    <text evidence="1">The sequence shown here is derived from an EMBL/GenBank/DDBJ whole genome shotgun (WGS) entry which is preliminary data.</text>
</comment>
<dbReference type="Gene3D" id="1.20.120.1870">
    <property type="entry name" value="Fic/DOC protein, Fido domain"/>
    <property type="match status" value="1"/>
</dbReference>
<gene>
    <name evidence="1" type="ORF">BCF59_0094</name>
</gene>
<protein>
    <submittedName>
        <fullName evidence="1">Death-on-curing family protein</fullName>
    </submittedName>
</protein>
<dbReference type="EMBL" id="SOCN01000001">
    <property type="protein sequence ID" value="TDV24146.1"/>
    <property type="molecule type" value="Genomic_DNA"/>
</dbReference>
<accession>A0A4R7UDL7</accession>
<dbReference type="InterPro" id="IPR006440">
    <property type="entry name" value="Doc"/>
</dbReference>
<dbReference type="NCBIfam" id="TIGR01550">
    <property type="entry name" value="DOC_P1"/>
    <property type="match status" value="1"/>
</dbReference>
<proteinExistence type="predicted"/>
<dbReference type="RefSeq" id="WP_134110114.1">
    <property type="nucleotide sequence ID" value="NZ_SOCN01000001.1"/>
</dbReference>
<dbReference type="Proteomes" id="UP000295757">
    <property type="component" value="Unassembled WGS sequence"/>
</dbReference>
<reference evidence="1 2" key="1">
    <citation type="submission" date="2019-03" db="EMBL/GenBank/DDBJ databases">
        <title>Genomic Encyclopedia of Archaeal and Bacterial Type Strains, Phase II (KMG-II): from individual species to whole genera.</title>
        <authorList>
            <person name="Goeker M."/>
        </authorList>
    </citation>
    <scope>NUCLEOTIDE SEQUENCE [LARGE SCALE GENOMIC DNA]</scope>
    <source>
        <strain evidence="1 2">ATCC 35214</strain>
    </source>
</reference>
<dbReference type="OrthoDB" id="399121at2"/>
<evidence type="ECO:0000313" key="1">
    <source>
        <dbReference type="EMBL" id="TDV24146.1"/>
    </source>
</evidence>
<keyword evidence="2" id="KW-1185">Reference proteome</keyword>